<proteinExistence type="predicted"/>
<dbReference type="EMBL" id="JACASF010000022">
    <property type="protein sequence ID" value="KAF6403666.1"/>
    <property type="molecule type" value="Genomic_DNA"/>
</dbReference>
<dbReference type="InParanoid" id="A0A7J8BYJ7"/>
<accession>A0A7J8BYJ7</accession>
<reference evidence="2 3" key="1">
    <citation type="journal article" date="2020" name="Nature">
        <title>Six reference-quality genomes reveal evolution of bat adaptations.</title>
        <authorList>
            <person name="Jebb D."/>
            <person name="Huang Z."/>
            <person name="Pippel M."/>
            <person name="Hughes G.M."/>
            <person name="Lavrichenko K."/>
            <person name="Devanna P."/>
            <person name="Winkler S."/>
            <person name="Jermiin L.S."/>
            <person name="Skirmuntt E.C."/>
            <person name="Katzourakis A."/>
            <person name="Burkitt-Gray L."/>
            <person name="Ray D.A."/>
            <person name="Sullivan K.A.M."/>
            <person name="Roscito J.G."/>
            <person name="Kirilenko B.M."/>
            <person name="Davalos L.M."/>
            <person name="Corthals A.P."/>
            <person name="Power M.L."/>
            <person name="Jones G."/>
            <person name="Ransome R.D."/>
            <person name="Dechmann D.K.N."/>
            <person name="Locatelli A.G."/>
            <person name="Puechmaille S.J."/>
            <person name="Fedrigo O."/>
            <person name="Jarvis E.D."/>
            <person name="Hiller M."/>
            <person name="Vernes S.C."/>
            <person name="Myers E.W."/>
            <person name="Teeling E.C."/>
        </authorList>
    </citation>
    <scope>NUCLEOTIDE SEQUENCE [LARGE SCALE GENOMIC DNA]</scope>
    <source>
        <strain evidence="2">MMolMol1</strain>
        <tissue evidence="2">Muscle</tissue>
    </source>
</reference>
<feature type="compositionally biased region" description="Polar residues" evidence="1">
    <location>
        <begin position="183"/>
        <end position="196"/>
    </location>
</feature>
<evidence type="ECO:0000313" key="3">
    <source>
        <dbReference type="Proteomes" id="UP000550707"/>
    </source>
</evidence>
<protein>
    <submittedName>
        <fullName evidence="2">Uncharacterized protein</fullName>
    </submittedName>
</protein>
<organism evidence="2 3">
    <name type="scientific">Molossus molossus</name>
    <name type="common">Pallas' mastiff bat</name>
    <name type="synonym">Vespertilio molossus</name>
    <dbReference type="NCBI Taxonomy" id="27622"/>
    <lineage>
        <taxon>Eukaryota</taxon>
        <taxon>Metazoa</taxon>
        <taxon>Chordata</taxon>
        <taxon>Craniata</taxon>
        <taxon>Vertebrata</taxon>
        <taxon>Euteleostomi</taxon>
        <taxon>Mammalia</taxon>
        <taxon>Eutheria</taxon>
        <taxon>Laurasiatheria</taxon>
        <taxon>Chiroptera</taxon>
        <taxon>Yangochiroptera</taxon>
        <taxon>Molossidae</taxon>
        <taxon>Molossus</taxon>
    </lineage>
</organism>
<feature type="region of interest" description="Disordered" evidence="1">
    <location>
        <begin position="183"/>
        <end position="205"/>
    </location>
</feature>
<sequence>MVLGKLDSYMQKTKLDHQLMPYTRINSKWIKDFNVACECIKILEENVGNKISDITCSRIFTDTSRKTRETKEKMNTWDYIKLKSFCTAKETTIKMKRDPTIWESIIANNASDKGLISKIHRVLVQLSKRKTKNPIKKWAEELKRHLSKQDIQMAKKQMKKCSMSLIIREMPIKMTMSITSHLSEWPPSTNHQTTSAGEGVGKRGL</sequence>
<dbReference type="Proteomes" id="UP000550707">
    <property type="component" value="Unassembled WGS sequence"/>
</dbReference>
<keyword evidence="3" id="KW-1185">Reference proteome</keyword>
<gene>
    <name evidence="2" type="ORF">HJG59_010066</name>
</gene>
<dbReference type="AlphaFoldDB" id="A0A7J8BYJ7"/>
<name>A0A7J8BYJ7_MOLMO</name>
<evidence type="ECO:0000313" key="2">
    <source>
        <dbReference type="EMBL" id="KAF6403666.1"/>
    </source>
</evidence>
<comment type="caution">
    <text evidence="2">The sequence shown here is derived from an EMBL/GenBank/DDBJ whole genome shotgun (WGS) entry which is preliminary data.</text>
</comment>
<evidence type="ECO:0000256" key="1">
    <source>
        <dbReference type="SAM" id="MobiDB-lite"/>
    </source>
</evidence>